<dbReference type="EMBL" id="FNPF01000002">
    <property type="protein sequence ID" value="SDX98300.1"/>
    <property type="molecule type" value="Genomic_DNA"/>
</dbReference>
<dbReference type="InterPro" id="IPR036568">
    <property type="entry name" value="GGCT-like_sf"/>
</dbReference>
<dbReference type="PROSITE" id="PS00893">
    <property type="entry name" value="NUDIX_BOX"/>
    <property type="match status" value="1"/>
</dbReference>
<dbReference type="PROSITE" id="PS51462">
    <property type="entry name" value="NUDIX"/>
    <property type="match status" value="1"/>
</dbReference>
<evidence type="ECO:0000256" key="1">
    <source>
        <dbReference type="ARBA" id="ARBA00001946"/>
    </source>
</evidence>
<comment type="function">
    <text evidence="8">Acts on ADP-mannose and ADP-glucose as well as ADP-ribose. Prevents glycogen biosynthesis. The reaction catalyzed by this enzyme is a limiting step of the gluconeogenic process.</text>
</comment>
<evidence type="ECO:0000256" key="10">
    <source>
        <dbReference type="ARBA" id="ARBA00030308"/>
    </source>
</evidence>
<evidence type="ECO:0000313" key="16">
    <source>
        <dbReference type="EMBL" id="SDX98300.1"/>
    </source>
</evidence>
<dbReference type="EC" id="3.6.1.13" evidence="3"/>
<evidence type="ECO:0000256" key="4">
    <source>
        <dbReference type="ARBA" id="ARBA00013297"/>
    </source>
</evidence>
<dbReference type="STRING" id="321339.SAMN05444340_102162"/>
<evidence type="ECO:0000313" key="17">
    <source>
        <dbReference type="Proteomes" id="UP000199286"/>
    </source>
</evidence>
<feature type="short sequence motif" description="Nudix box" evidence="14">
    <location>
        <begin position="263"/>
        <end position="285"/>
    </location>
</feature>
<protein>
    <recommendedName>
        <fullName evidence="4">ADP-ribose pyrophosphatase</fullName>
        <ecNumber evidence="3">3.6.1.13</ecNumber>
    </recommendedName>
    <alternativeName>
        <fullName evidence="9">ADP-ribose diphosphatase</fullName>
    </alternativeName>
    <alternativeName>
        <fullName evidence="11">ADP-ribose phosphohydrolase</fullName>
    </alternativeName>
    <alternativeName>
        <fullName evidence="10">Adenosine diphosphoribose pyrophosphatase</fullName>
    </alternativeName>
</protein>
<evidence type="ECO:0000256" key="7">
    <source>
        <dbReference type="ARBA" id="ARBA00022842"/>
    </source>
</evidence>
<dbReference type="GO" id="GO:0005829">
    <property type="term" value="C:cytosol"/>
    <property type="evidence" value="ECO:0007669"/>
    <property type="project" value="TreeGrafter"/>
</dbReference>
<dbReference type="RefSeq" id="WP_089879720.1">
    <property type="nucleotide sequence ID" value="NZ_FNPF01000002.1"/>
</dbReference>
<feature type="domain" description="Nudix hydrolase" evidence="15">
    <location>
        <begin position="220"/>
        <end position="360"/>
    </location>
</feature>
<feature type="binding site" evidence="13">
    <location>
        <position position="262"/>
    </location>
    <ligand>
        <name>Mg(2+)</name>
        <dbReference type="ChEBI" id="CHEBI:18420"/>
        <label>1</label>
    </ligand>
</feature>
<evidence type="ECO:0000256" key="14">
    <source>
        <dbReference type="PIRSR" id="PIRSR604385-3"/>
    </source>
</evidence>
<comment type="catalytic activity">
    <reaction evidence="12">
        <text>ADP-D-ribose + H2O = D-ribose 5-phosphate + AMP + 2 H(+)</text>
        <dbReference type="Rhea" id="RHEA:10412"/>
        <dbReference type="ChEBI" id="CHEBI:15377"/>
        <dbReference type="ChEBI" id="CHEBI:15378"/>
        <dbReference type="ChEBI" id="CHEBI:57967"/>
        <dbReference type="ChEBI" id="CHEBI:78346"/>
        <dbReference type="ChEBI" id="CHEBI:456215"/>
        <dbReference type="EC" id="3.6.1.13"/>
    </reaction>
</comment>
<keyword evidence="6" id="KW-0378">Hydrolase</keyword>
<sequence length="375" mass="41976">MTDVVFYGTLRHPPLLERVLGRAPTGLLPARIPDHAVHWVADQPFPMIRTAPGTAAEALLLRGATDEDVARLDFYEGGFAYDLREVEVEVETHGAATRAVVYMPREGHWTPGPSWALDEWLHDWGAITMDAAAEVMDRYGRQPVEQVQALLPMFRARAWSRRLAQAGAPSTLRRAPGEGDLDLRLRDDGYDGFMRLRRFDLRHRTFDGNWSETLTRETLVSFDVALVLPYDPATDTVLLVEQVRYGPLMRGDPAPWVLEPVAGFVDAGELPEVAARRETREEAGLDLAELIPMVRTYSSPGYSTEFFHFFLGLCDLKGRDRALGGLVEENEDIRSHVIPFDDAMALMDSGEVNAAPLAMMLLWLARHREGLRASA</sequence>
<feature type="binding site" evidence="13">
    <location>
        <position position="331"/>
    </location>
    <ligand>
        <name>Mg(2+)</name>
        <dbReference type="ChEBI" id="CHEBI:18420"/>
        <label>1</label>
    </ligand>
</feature>
<dbReference type="Proteomes" id="UP000199286">
    <property type="component" value="Unassembled WGS sequence"/>
</dbReference>
<evidence type="ECO:0000259" key="15">
    <source>
        <dbReference type="PROSITE" id="PS51462"/>
    </source>
</evidence>
<dbReference type="Gene3D" id="3.10.490.10">
    <property type="entry name" value="Gamma-glutamyl cyclotransferase-like"/>
    <property type="match status" value="1"/>
</dbReference>
<evidence type="ECO:0000256" key="6">
    <source>
        <dbReference type="ARBA" id="ARBA00022801"/>
    </source>
</evidence>
<dbReference type="AlphaFoldDB" id="A0A1H3G5F8"/>
<gene>
    <name evidence="16" type="ORF">SAMN05444340_102162</name>
</gene>
<keyword evidence="5 13" id="KW-0479">Metal-binding</keyword>
<dbReference type="Pfam" id="PF06094">
    <property type="entry name" value="GGACT"/>
    <property type="match status" value="1"/>
</dbReference>
<dbReference type="InterPro" id="IPR000086">
    <property type="entry name" value="NUDIX_hydrolase_dom"/>
</dbReference>
<keyword evidence="17" id="KW-1185">Reference proteome</keyword>
<name>A0A1H3G5F8_9RHOB</name>
<dbReference type="GO" id="GO:0019693">
    <property type="term" value="P:ribose phosphate metabolic process"/>
    <property type="evidence" value="ECO:0007669"/>
    <property type="project" value="TreeGrafter"/>
</dbReference>
<evidence type="ECO:0000256" key="3">
    <source>
        <dbReference type="ARBA" id="ARBA00012453"/>
    </source>
</evidence>
<dbReference type="Pfam" id="PF00293">
    <property type="entry name" value="NUDIX"/>
    <property type="match status" value="1"/>
</dbReference>
<comment type="cofactor">
    <cofactor evidence="1 13">
        <name>Mg(2+)</name>
        <dbReference type="ChEBI" id="CHEBI:18420"/>
    </cofactor>
</comment>
<evidence type="ECO:0000256" key="5">
    <source>
        <dbReference type="ARBA" id="ARBA00022723"/>
    </source>
</evidence>
<dbReference type="Gene3D" id="3.90.79.10">
    <property type="entry name" value="Nucleoside Triphosphate Pyrophosphohydrolase"/>
    <property type="match status" value="1"/>
</dbReference>
<dbReference type="GO" id="GO:0047631">
    <property type="term" value="F:ADP-ribose diphosphatase activity"/>
    <property type="evidence" value="ECO:0007669"/>
    <property type="project" value="UniProtKB-EC"/>
</dbReference>
<dbReference type="OrthoDB" id="5292471at2"/>
<dbReference type="NCBIfam" id="TIGR00052">
    <property type="entry name" value="nudix-type nucleoside diphosphatase, YffH/AdpP family"/>
    <property type="match status" value="1"/>
</dbReference>
<dbReference type="InterPro" id="IPR020084">
    <property type="entry name" value="NUDIX_hydrolase_CS"/>
</dbReference>
<dbReference type="SUPFAM" id="SSF55811">
    <property type="entry name" value="Nudix"/>
    <property type="match status" value="1"/>
</dbReference>
<dbReference type="InterPro" id="IPR013024">
    <property type="entry name" value="GGCT-like"/>
</dbReference>
<accession>A0A1H3G5F8</accession>
<evidence type="ECO:0000256" key="9">
    <source>
        <dbReference type="ARBA" id="ARBA00030162"/>
    </source>
</evidence>
<dbReference type="InterPro" id="IPR004385">
    <property type="entry name" value="NDP_pyrophosphatase"/>
</dbReference>
<dbReference type="InterPro" id="IPR015797">
    <property type="entry name" value="NUDIX_hydrolase-like_dom_sf"/>
</dbReference>
<feature type="binding site" evidence="13">
    <location>
        <position position="282"/>
    </location>
    <ligand>
        <name>Mg(2+)</name>
        <dbReference type="ChEBI" id="CHEBI:18420"/>
        <label>1</label>
    </ligand>
</feature>
<dbReference type="InterPro" id="IPR009288">
    <property type="entry name" value="AIG2-like_dom"/>
</dbReference>
<proteinExistence type="inferred from homology"/>
<reference evidence="16 17" key="1">
    <citation type="submission" date="2016-10" db="EMBL/GenBank/DDBJ databases">
        <authorList>
            <person name="de Groot N.N."/>
        </authorList>
    </citation>
    <scope>NUCLEOTIDE SEQUENCE [LARGE SCALE GENOMIC DNA]</scope>
    <source>
        <strain evidence="16 17">DSM 26880</strain>
    </source>
</reference>
<dbReference type="GO" id="GO:0046872">
    <property type="term" value="F:metal ion binding"/>
    <property type="evidence" value="ECO:0007669"/>
    <property type="project" value="UniProtKB-KW"/>
</dbReference>
<evidence type="ECO:0000256" key="2">
    <source>
        <dbReference type="ARBA" id="ARBA00007482"/>
    </source>
</evidence>
<organism evidence="16 17">
    <name type="scientific">Citreimonas salinaria</name>
    <dbReference type="NCBI Taxonomy" id="321339"/>
    <lineage>
        <taxon>Bacteria</taxon>
        <taxon>Pseudomonadati</taxon>
        <taxon>Pseudomonadota</taxon>
        <taxon>Alphaproteobacteria</taxon>
        <taxon>Rhodobacterales</taxon>
        <taxon>Roseobacteraceae</taxon>
        <taxon>Citreimonas</taxon>
    </lineage>
</organism>
<comment type="similarity">
    <text evidence="2">Belongs to the Nudix hydrolase family. NudF subfamily.</text>
</comment>
<evidence type="ECO:0000256" key="12">
    <source>
        <dbReference type="ARBA" id="ARBA00049546"/>
    </source>
</evidence>
<dbReference type="GO" id="GO:0006753">
    <property type="term" value="P:nucleoside phosphate metabolic process"/>
    <property type="evidence" value="ECO:0007669"/>
    <property type="project" value="TreeGrafter"/>
</dbReference>
<dbReference type="CDD" id="cd24155">
    <property type="entry name" value="NUDIX_ADPRase"/>
    <property type="match status" value="1"/>
</dbReference>
<dbReference type="PANTHER" id="PTHR11839">
    <property type="entry name" value="UDP/ADP-SUGAR PYROPHOSPHATASE"/>
    <property type="match status" value="1"/>
</dbReference>
<dbReference type="GO" id="GO:0019144">
    <property type="term" value="F:ADP-sugar diphosphatase activity"/>
    <property type="evidence" value="ECO:0007669"/>
    <property type="project" value="TreeGrafter"/>
</dbReference>
<dbReference type="CDD" id="cd06661">
    <property type="entry name" value="GGCT_like"/>
    <property type="match status" value="1"/>
</dbReference>
<keyword evidence="7 13" id="KW-0460">Magnesium</keyword>
<feature type="binding site" evidence="13">
    <location>
        <position position="278"/>
    </location>
    <ligand>
        <name>Mg(2+)</name>
        <dbReference type="ChEBI" id="CHEBI:18420"/>
        <label>1</label>
    </ligand>
</feature>
<evidence type="ECO:0000256" key="11">
    <source>
        <dbReference type="ARBA" id="ARBA00033056"/>
    </source>
</evidence>
<evidence type="ECO:0000256" key="8">
    <source>
        <dbReference type="ARBA" id="ARBA00025164"/>
    </source>
</evidence>
<evidence type="ECO:0000256" key="13">
    <source>
        <dbReference type="PIRSR" id="PIRSR604385-2"/>
    </source>
</evidence>
<dbReference type="SUPFAM" id="SSF110857">
    <property type="entry name" value="Gamma-glutamyl cyclotransferase-like"/>
    <property type="match status" value="1"/>
</dbReference>
<dbReference type="PANTHER" id="PTHR11839:SF5">
    <property type="entry name" value="ADP-RIBOSE PYROPHOSPHATASE"/>
    <property type="match status" value="1"/>
</dbReference>